<dbReference type="Gene3D" id="3.40.50.150">
    <property type="entry name" value="Vaccinia Virus protein VP39"/>
    <property type="match status" value="1"/>
</dbReference>
<dbReference type="AlphaFoldDB" id="A0A0L9V7J6"/>
<accession>A0A0L9V7J6</accession>
<feature type="non-terminal residue" evidence="1">
    <location>
        <position position="1"/>
    </location>
</feature>
<name>A0A0L9V7J6_PHAAN</name>
<dbReference type="OMA" id="DRWELQS"/>
<dbReference type="SUPFAM" id="SSF53335">
    <property type="entry name" value="S-adenosyl-L-methionine-dependent methyltransferases"/>
    <property type="match status" value="1"/>
</dbReference>
<evidence type="ECO:0000313" key="2">
    <source>
        <dbReference type="Proteomes" id="UP000053144"/>
    </source>
</evidence>
<gene>
    <name evidence="1" type="ORF">LR48_Vigan08g148100</name>
</gene>
<reference evidence="2" key="1">
    <citation type="journal article" date="2015" name="Proc. Natl. Acad. Sci. U.S.A.">
        <title>Genome sequencing of adzuki bean (Vigna angularis) provides insight into high starch and low fat accumulation and domestication.</title>
        <authorList>
            <person name="Yang K."/>
            <person name="Tian Z."/>
            <person name="Chen C."/>
            <person name="Luo L."/>
            <person name="Zhao B."/>
            <person name="Wang Z."/>
            <person name="Yu L."/>
            <person name="Li Y."/>
            <person name="Sun Y."/>
            <person name="Li W."/>
            <person name="Chen Y."/>
            <person name="Li Y."/>
            <person name="Zhang Y."/>
            <person name="Ai D."/>
            <person name="Zhao J."/>
            <person name="Shang C."/>
            <person name="Ma Y."/>
            <person name="Wu B."/>
            <person name="Wang M."/>
            <person name="Gao L."/>
            <person name="Sun D."/>
            <person name="Zhang P."/>
            <person name="Guo F."/>
            <person name="Wang W."/>
            <person name="Li Y."/>
            <person name="Wang J."/>
            <person name="Varshney R.K."/>
            <person name="Wang J."/>
            <person name="Ling H.Q."/>
            <person name="Wan P."/>
        </authorList>
    </citation>
    <scope>NUCLEOTIDE SEQUENCE</scope>
    <source>
        <strain evidence="2">cv. Jingnong 6</strain>
    </source>
</reference>
<dbReference type="PANTHER" id="PTHR14614">
    <property type="entry name" value="HEPATOCELLULAR CARCINOMA-ASSOCIATED ANTIGEN"/>
    <property type="match status" value="1"/>
</dbReference>
<dbReference type="InterPro" id="IPR019410">
    <property type="entry name" value="Methyltransf_16"/>
</dbReference>
<dbReference type="Proteomes" id="UP000053144">
    <property type="component" value="Chromosome 8"/>
</dbReference>
<proteinExistence type="predicted"/>
<dbReference type="Gramene" id="KOM50654">
    <property type="protein sequence ID" value="KOM50654"/>
    <property type="gene ID" value="LR48_Vigan08g148100"/>
</dbReference>
<evidence type="ECO:0000313" key="1">
    <source>
        <dbReference type="EMBL" id="KOM50654.1"/>
    </source>
</evidence>
<dbReference type="EMBL" id="CM003378">
    <property type="protein sequence ID" value="KOM50654.1"/>
    <property type="molecule type" value="Genomic_DNA"/>
</dbReference>
<dbReference type="InterPro" id="IPR029063">
    <property type="entry name" value="SAM-dependent_MTases_sf"/>
</dbReference>
<organism evidence="1 2">
    <name type="scientific">Phaseolus angularis</name>
    <name type="common">Azuki bean</name>
    <name type="synonym">Vigna angularis</name>
    <dbReference type="NCBI Taxonomy" id="3914"/>
    <lineage>
        <taxon>Eukaryota</taxon>
        <taxon>Viridiplantae</taxon>
        <taxon>Streptophyta</taxon>
        <taxon>Embryophyta</taxon>
        <taxon>Tracheophyta</taxon>
        <taxon>Spermatophyta</taxon>
        <taxon>Magnoliopsida</taxon>
        <taxon>eudicotyledons</taxon>
        <taxon>Gunneridae</taxon>
        <taxon>Pentapetalae</taxon>
        <taxon>rosids</taxon>
        <taxon>fabids</taxon>
        <taxon>Fabales</taxon>
        <taxon>Fabaceae</taxon>
        <taxon>Papilionoideae</taxon>
        <taxon>50 kb inversion clade</taxon>
        <taxon>NPAAA clade</taxon>
        <taxon>indigoferoid/millettioid clade</taxon>
        <taxon>Phaseoleae</taxon>
        <taxon>Vigna</taxon>
    </lineage>
</organism>
<dbReference type="STRING" id="3914.A0A0L9V7J6"/>
<dbReference type="Pfam" id="PF10294">
    <property type="entry name" value="Methyltransf_16"/>
    <property type="match status" value="1"/>
</dbReference>
<dbReference type="PANTHER" id="PTHR14614:SF98">
    <property type="entry name" value="S-ADENOSYL-L-METHIONINE-DEPENDENT METHYLTRANSFERASES SUPERFAMILY PROTEIN"/>
    <property type="match status" value="1"/>
</dbReference>
<protein>
    <submittedName>
        <fullName evidence="1">Uncharacterized protein</fullName>
    </submittedName>
</protein>
<sequence length="262" mass="29332">ITFILFQERNCRRGRFSPAKLKGKRVIELGAGCGVSGFGMALLGCDVIVTDQKEVLPLLERNVERNISRVMQKNPESFGSVKVAELQWGDESHIKAVGPPFDYIIGTDVVYVEHLLEPLLQTILALSGPRTTIMLGYEIRSTSVHEKMLQMWKRNFDVKTVSKSKMDETFQHPSIQLFIMGFKHSADCTENSDEATVEKVDVETVVEDKSSEGNVVVEGSGLVEENVDDQNKPISQNAKLSEWEARRYGAMAARILRDVKIS</sequence>
<dbReference type="CDD" id="cd02440">
    <property type="entry name" value="AdoMet_MTases"/>
    <property type="match status" value="1"/>
</dbReference>